<dbReference type="PROSITE" id="PS51257">
    <property type="entry name" value="PROKAR_LIPOPROTEIN"/>
    <property type="match status" value="1"/>
</dbReference>
<dbReference type="InterPro" id="IPR011990">
    <property type="entry name" value="TPR-like_helical_dom_sf"/>
</dbReference>
<evidence type="ECO:0000313" key="5">
    <source>
        <dbReference type="EMBL" id="MBY0759211.1"/>
    </source>
</evidence>
<evidence type="ECO:0000256" key="2">
    <source>
        <dbReference type="ARBA" id="ARBA00022803"/>
    </source>
</evidence>
<comment type="caution">
    <text evidence="5">The sequence shown here is derived from an EMBL/GenBank/DDBJ whole genome shotgun (WGS) entry which is preliminary data.</text>
</comment>
<keyword evidence="6" id="KW-1185">Reference proteome</keyword>
<protein>
    <submittedName>
        <fullName evidence="5">Tetratricopeptide repeat protein</fullName>
    </submittedName>
</protein>
<keyword evidence="1" id="KW-0677">Repeat</keyword>
<evidence type="ECO:0000256" key="1">
    <source>
        <dbReference type="ARBA" id="ARBA00022737"/>
    </source>
</evidence>
<feature type="signal peptide" evidence="4">
    <location>
        <begin position="1"/>
        <end position="22"/>
    </location>
</feature>
<dbReference type="Pfam" id="PF14559">
    <property type="entry name" value="TPR_19"/>
    <property type="match status" value="1"/>
</dbReference>
<name>A0ABS7L815_9FIRM</name>
<dbReference type="RefSeq" id="WP_221919932.1">
    <property type="nucleotide sequence ID" value="NZ_CP173660.1"/>
</dbReference>
<dbReference type="SUPFAM" id="SSF48452">
    <property type="entry name" value="TPR-like"/>
    <property type="match status" value="1"/>
</dbReference>
<dbReference type="PROSITE" id="PS50005">
    <property type="entry name" value="TPR"/>
    <property type="match status" value="1"/>
</dbReference>
<evidence type="ECO:0000256" key="4">
    <source>
        <dbReference type="SAM" id="SignalP"/>
    </source>
</evidence>
<keyword evidence="4" id="KW-0732">Signal</keyword>
<dbReference type="EMBL" id="VIRV01000012">
    <property type="protein sequence ID" value="MBY0759211.1"/>
    <property type="molecule type" value="Genomic_DNA"/>
</dbReference>
<organism evidence="5 6">
    <name type="scientific">Sellimonas caecigallum</name>
    <dbReference type="NCBI Taxonomy" id="2592333"/>
    <lineage>
        <taxon>Bacteria</taxon>
        <taxon>Bacillati</taxon>
        <taxon>Bacillota</taxon>
        <taxon>Clostridia</taxon>
        <taxon>Lachnospirales</taxon>
        <taxon>Lachnospiraceae</taxon>
        <taxon>Sellimonas</taxon>
    </lineage>
</organism>
<dbReference type="Gene3D" id="1.25.40.10">
    <property type="entry name" value="Tetratricopeptide repeat domain"/>
    <property type="match status" value="1"/>
</dbReference>
<feature type="repeat" description="TPR" evidence="3">
    <location>
        <begin position="55"/>
        <end position="88"/>
    </location>
</feature>
<evidence type="ECO:0000313" key="6">
    <source>
        <dbReference type="Proteomes" id="UP000779049"/>
    </source>
</evidence>
<dbReference type="InterPro" id="IPR019734">
    <property type="entry name" value="TPR_rpt"/>
</dbReference>
<keyword evidence="2 3" id="KW-0802">TPR repeat</keyword>
<reference evidence="5 6" key="1">
    <citation type="journal article" date="2020" name="New Microbes New Infect">
        <title>Sellimonas caecigallum sp. nov., description and genome sequence of a new member of the Sellimonas genus isolated from the cecum of feral chicken.</title>
        <authorList>
            <person name="Wongkuna S."/>
            <person name="Ghimire S."/>
            <person name="Antony L."/>
            <person name="Chankhamhaengdecha S."/>
            <person name="Janvilisri T."/>
            <person name="Scaria J."/>
        </authorList>
    </citation>
    <scope>NUCLEOTIDE SEQUENCE [LARGE SCALE GENOMIC DNA]</scope>
    <source>
        <strain evidence="5 6">SW451</strain>
    </source>
</reference>
<dbReference type="PANTHER" id="PTHR44943:SF8">
    <property type="entry name" value="TPR REPEAT-CONTAINING PROTEIN MJ0263"/>
    <property type="match status" value="1"/>
</dbReference>
<dbReference type="Proteomes" id="UP000779049">
    <property type="component" value="Unassembled WGS sequence"/>
</dbReference>
<evidence type="ECO:0000256" key="3">
    <source>
        <dbReference type="PROSITE-ProRule" id="PRU00339"/>
    </source>
</evidence>
<proteinExistence type="predicted"/>
<gene>
    <name evidence="5" type="ORF">FLB61_08955</name>
</gene>
<dbReference type="Pfam" id="PF13432">
    <property type="entry name" value="TPR_16"/>
    <property type="match status" value="1"/>
</dbReference>
<dbReference type="SMART" id="SM00028">
    <property type="entry name" value="TPR"/>
    <property type="match status" value="3"/>
</dbReference>
<dbReference type="PANTHER" id="PTHR44943">
    <property type="entry name" value="CELLULOSE SYNTHASE OPERON PROTEIN C"/>
    <property type="match status" value="1"/>
</dbReference>
<accession>A0ABS7L815</accession>
<sequence length="178" mass="19819">MKRKVSLAAVLLLSGAILTGCATQIEKGTSLLEEKKYEEAAEAFEKASKKSSMEKEAYRGLGISYYELKQFDRAKEAFETALEKGAEETPELYAMLGASCMEVGQYEEAASYFEKGSQSGEMEDSMKKEMLFNEISALEKAQKYAEAKEKADAYLKLYPDDETVQKEAEFLSTQAGNE</sequence>
<feature type="chain" id="PRO_5045089962" evidence="4">
    <location>
        <begin position="23"/>
        <end position="178"/>
    </location>
</feature>
<dbReference type="InterPro" id="IPR051685">
    <property type="entry name" value="Ycf3/AcsC/BcsC/TPR_MFPF"/>
</dbReference>